<feature type="transmembrane region" description="Helical" evidence="1">
    <location>
        <begin position="249"/>
        <end position="275"/>
    </location>
</feature>
<proteinExistence type="predicted"/>
<organism evidence="2 3">
    <name type="scientific">Tahibacter amnicola</name>
    <dbReference type="NCBI Taxonomy" id="2976241"/>
    <lineage>
        <taxon>Bacteria</taxon>
        <taxon>Pseudomonadati</taxon>
        <taxon>Pseudomonadota</taxon>
        <taxon>Gammaproteobacteria</taxon>
        <taxon>Lysobacterales</taxon>
        <taxon>Rhodanobacteraceae</taxon>
        <taxon>Tahibacter</taxon>
    </lineage>
</organism>
<accession>A0ABY6BKV8</accession>
<name>A0ABY6BKV8_9GAMM</name>
<feature type="transmembrane region" description="Helical" evidence="1">
    <location>
        <begin position="176"/>
        <end position="198"/>
    </location>
</feature>
<keyword evidence="1" id="KW-0812">Transmembrane</keyword>
<sequence>MSTTVPAIAAKVLSVDWRSPRFTVAAKLVLLVVAVVLVLYFRRPDQFTHPGIWVEDGRFNIPDYAANGWASLWHPIAGYLSVPIKLLHAVAQTLSFRWLPEIGLWLSVVFSVGVLAAVAFAPTHLRAPFLCALTPLAIPTDSEVFAVSLYAGWWGSLLALLPLLWRDDAGRPVIRIGFLLLGGLSSPLIVVLAPLYALRATWLRRRDSTIDAGVATGVAAVQCVFLWQFRTTGTAEPGLALAPLVEKFFGYYIVHATAPGLAQAVLPCGVAVLLFLAYVSWAYRRQLGLPALLLLGCLAGAIAASVLREPLAGLHPQLAGPRYFFFPYVILGWFLVQVACVDAQIPRAGAAMILAFAARNALEVAQRRHDSMNWRAHVEACLANAQPHEFPIHFDGRAGTRWRVTLAQADCHRLVSRSLFDNDIPLREQSR</sequence>
<evidence type="ECO:0000313" key="3">
    <source>
        <dbReference type="Proteomes" id="UP001064632"/>
    </source>
</evidence>
<gene>
    <name evidence="2" type="ORF">N4264_06120</name>
</gene>
<feature type="transmembrane region" description="Helical" evidence="1">
    <location>
        <begin position="102"/>
        <end position="123"/>
    </location>
</feature>
<dbReference type="RefSeq" id="WP_261696179.1">
    <property type="nucleotide sequence ID" value="NZ_CP104694.1"/>
</dbReference>
<feature type="transmembrane region" description="Helical" evidence="1">
    <location>
        <begin position="325"/>
        <end position="345"/>
    </location>
</feature>
<protein>
    <recommendedName>
        <fullName evidence="4">Dolichyl-phosphate-mannose-protein mannosyltransferase</fullName>
    </recommendedName>
</protein>
<dbReference type="Proteomes" id="UP001064632">
    <property type="component" value="Chromosome"/>
</dbReference>
<reference evidence="2" key="1">
    <citation type="submission" date="2022-09" db="EMBL/GenBank/DDBJ databases">
        <title>Tahibacter sp. nov., isolated from a fresh water.</title>
        <authorList>
            <person name="Baek J.H."/>
            <person name="Lee J.K."/>
            <person name="Kim J.M."/>
            <person name="Jeon C.O."/>
        </authorList>
    </citation>
    <scope>NUCLEOTIDE SEQUENCE</scope>
    <source>
        <strain evidence="2">W38</strain>
    </source>
</reference>
<evidence type="ECO:0008006" key="4">
    <source>
        <dbReference type="Google" id="ProtNLM"/>
    </source>
</evidence>
<evidence type="ECO:0000313" key="2">
    <source>
        <dbReference type="EMBL" id="UXI69221.1"/>
    </source>
</evidence>
<keyword evidence="1" id="KW-0472">Membrane</keyword>
<feature type="transmembrane region" description="Helical" evidence="1">
    <location>
        <begin position="21"/>
        <end position="41"/>
    </location>
</feature>
<feature type="transmembrane region" description="Helical" evidence="1">
    <location>
        <begin position="287"/>
        <end position="305"/>
    </location>
</feature>
<feature type="transmembrane region" description="Helical" evidence="1">
    <location>
        <begin position="144"/>
        <end position="164"/>
    </location>
</feature>
<keyword evidence="1" id="KW-1133">Transmembrane helix</keyword>
<evidence type="ECO:0000256" key="1">
    <source>
        <dbReference type="SAM" id="Phobius"/>
    </source>
</evidence>
<keyword evidence="3" id="KW-1185">Reference proteome</keyword>
<dbReference type="EMBL" id="CP104694">
    <property type="protein sequence ID" value="UXI69221.1"/>
    <property type="molecule type" value="Genomic_DNA"/>
</dbReference>